<gene>
    <name evidence="8" type="ORF">HU200_024381</name>
</gene>
<dbReference type="UniPathway" id="UPA00143"/>
<evidence type="ECO:0000259" key="7">
    <source>
        <dbReference type="PROSITE" id="PS51698"/>
    </source>
</evidence>
<comment type="catalytic activity">
    <reaction evidence="1 5">
        <text>S-ubiquitinyl-[E2 ubiquitin-conjugating enzyme]-L-cysteine + [acceptor protein]-L-lysine = [E2 ubiquitin-conjugating enzyme]-L-cysteine + N(6)-ubiquitinyl-[acceptor protein]-L-lysine.</text>
        <dbReference type="EC" id="2.3.2.27"/>
    </reaction>
</comment>
<evidence type="ECO:0000313" key="8">
    <source>
        <dbReference type="EMBL" id="KAF8719638.1"/>
    </source>
</evidence>
<accession>A0A835C2K1</accession>
<evidence type="ECO:0000256" key="2">
    <source>
        <dbReference type="ARBA" id="ARBA00004906"/>
    </source>
</evidence>
<evidence type="ECO:0000256" key="5">
    <source>
        <dbReference type="RuleBase" id="RU369093"/>
    </source>
</evidence>
<evidence type="ECO:0000256" key="3">
    <source>
        <dbReference type="ARBA" id="ARBA00022679"/>
    </source>
</evidence>
<dbReference type="SUPFAM" id="SSF57850">
    <property type="entry name" value="RING/U-box"/>
    <property type="match status" value="1"/>
</dbReference>
<name>A0A835C2K1_9POAL</name>
<comment type="pathway">
    <text evidence="2 5">Protein modification; protein ubiquitination.</text>
</comment>
<protein>
    <recommendedName>
        <fullName evidence="5 7">U-box domain-containing protein</fullName>
        <ecNumber evidence="5">2.3.2.27</ecNumber>
    </recommendedName>
    <alternativeName>
        <fullName evidence="5">RING-type E3 ubiquitin transferase PUB</fullName>
    </alternativeName>
</protein>
<keyword evidence="3 5" id="KW-0808">Transferase</keyword>
<dbReference type="GO" id="GO:0016567">
    <property type="term" value="P:protein ubiquitination"/>
    <property type="evidence" value="ECO:0007669"/>
    <property type="project" value="UniProtKB-UniRule"/>
</dbReference>
<dbReference type="InterPro" id="IPR013083">
    <property type="entry name" value="Znf_RING/FYVE/PHD"/>
</dbReference>
<dbReference type="Gene3D" id="3.30.40.10">
    <property type="entry name" value="Zinc/RING finger domain, C3HC4 (zinc finger)"/>
    <property type="match status" value="1"/>
</dbReference>
<dbReference type="Pfam" id="PF04564">
    <property type="entry name" value="U-box"/>
    <property type="match status" value="1"/>
</dbReference>
<evidence type="ECO:0000256" key="6">
    <source>
        <dbReference type="SAM" id="MobiDB-lite"/>
    </source>
</evidence>
<dbReference type="EMBL" id="JACEFO010001700">
    <property type="protein sequence ID" value="KAF8719638.1"/>
    <property type="molecule type" value="Genomic_DNA"/>
</dbReference>
<dbReference type="SMART" id="SM00504">
    <property type="entry name" value="Ubox"/>
    <property type="match status" value="1"/>
</dbReference>
<dbReference type="GO" id="GO:0061630">
    <property type="term" value="F:ubiquitin protein ligase activity"/>
    <property type="evidence" value="ECO:0007669"/>
    <property type="project" value="UniProtKB-UniRule"/>
</dbReference>
<feature type="region of interest" description="Disordered" evidence="6">
    <location>
        <begin position="29"/>
        <end position="54"/>
    </location>
</feature>
<reference evidence="8" key="1">
    <citation type="submission" date="2020-07" db="EMBL/GenBank/DDBJ databases">
        <title>Genome sequence and genetic diversity analysis of an under-domesticated orphan crop, white fonio (Digitaria exilis).</title>
        <authorList>
            <person name="Bennetzen J.L."/>
            <person name="Chen S."/>
            <person name="Ma X."/>
            <person name="Wang X."/>
            <person name="Yssel A.E.J."/>
            <person name="Chaluvadi S.R."/>
            <person name="Johnson M."/>
            <person name="Gangashetty P."/>
            <person name="Hamidou F."/>
            <person name="Sanogo M.D."/>
            <person name="Zwaenepoel A."/>
            <person name="Wallace J."/>
            <person name="Van De Peer Y."/>
            <person name="Van Deynze A."/>
        </authorList>
    </citation>
    <scope>NUCLEOTIDE SEQUENCE</scope>
    <source>
        <tissue evidence="8">Leaves</tissue>
    </source>
</reference>
<evidence type="ECO:0000256" key="4">
    <source>
        <dbReference type="ARBA" id="ARBA00022786"/>
    </source>
</evidence>
<dbReference type="AlphaFoldDB" id="A0A835C2K1"/>
<keyword evidence="9" id="KW-1185">Reference proteome</keyword>
<keyword evidence="4 5" id="KW-0833">Ubl conjugation pathway</keyword>
<feature type="region of interest" description="Disordered" evidence="6">
    <location>
        <begin position="217"/>
        <end position="249"/>
    </location>
</feature>
<sequence>MTAELTPPAAATTFVAQTHRRCPMALRNSALHMGHPGSPDAARSSFDDAKGGSEPGSGHAALLLRANHLAAPWILRYEPGCAGADIQTEAGMVRPATINKGGLKDWVVCLAGDGDDDRERGYVPRDFVSLSPRSVAFRRLANHGGFAGFVGVVCVRFRERMSKSRILADTQGRGLPGRRRKKLGTSTGIGPTRSKKIWSRSSILASPSPPTIVLVGFDGSGTSPGHPSKRKRQHHHHPRHLTLTVDSPTSLPPFLKARHSLSLLPRPVPPNSSHPSLAMDAAVVGQQARRRIRPPEPLVTAAAPPTPAAFRCPISLEVMRSPVSLPTGATYDRASIQRWLDSGHRTCPATRLPLASTDLVPNLLLRRLIHLHAATLPPSPSPEQVLSQLAAADGEPAAAEKAVRSLAAKIAPEKGKRASVASAVAADLDSAVPALLSFAKGGAGADARVDAVRILATVAPELVAYLAEGDEAEKRGGRVNMAVEALAAVLSADAVAEEAKDAVVVALLAEDLGRVVTTLLAAGANGAAVLEGILTSAVADADAKTAIADRPELFPDLVRILRDAASPAAIRCMAAAVEVRGRPARASMVRAGAIPALALAVAAAPTAAAESALRLLAEAARCGDGKAAIAADAAEVAAAVMGRMIRVGPAGREAAVVALWLSCCAGGGERRMREAVASAPEAVGKLLVVMQGDCAPTTSRMAGDLLRAVRLEQERKGMAAAYDSRTIHRVRRPAPSSQLGKKNKSLENFVAQTDVRAEFWH</sequence>
<dbReference type="OrthoDB" id="10064100at2759"/>
<dbReference type="Pfam" id="PF25598">
    <property type="entry name" value="ARM_PUB"/>
    <property type="match status" value="1"/>
</dbReference>
<evidence type="ECO:0000256" key="1">
    <source>
        <dbReference type="ARBA" id="ARBA00000900"/>
    </source>
</evidence>
<dbReference type="EC" id="2.3.2.27" evidence="5"/>
<proteinExistence type="predicted"/>
<dbReference type="CDD" id="cd16664">
    <property type="entry name" value="RING-Ubox_PUB"/>
    <property type="match status" value="1"/>
</dbReference>
<dbReference type="PANTHER" id="PTHR22849:SF163">
    <property type="entry name" value="U-BOX DOMAIN-CONTAINING PROTEIN"/>
    <property type="match status" value="1"/>
</dbReference>
<dbReference type="InterPro" id="IPR058678">
    <property type="entry name" value="ARM_PUB"/>
</dbReference>
<dbReference type="Proteomes" id="UP000636709">
    <property type="component" value="Unassembled WGS sequence"/>
</dbReference>
<dbReference type="InterPro" id="IPR003613">
    <property type="entry name" value="Ubox_domain"/>
</dbReference>
<dbReference type="InterPro" id="IPR045210">
    <property type="entry name" value="RING-Ubox_PUB"/>
</dbReference>
<evidence type="ECO:0000313" key="9">
    <source>
        <dbReference type="Proteomes" id="UP000636709"/>
    </source>
</evidence>
<feature type="compositionally biased region" description="Basic residues" evidence="6">
    <location>
        <begin position="227"/>
        <end position="240"/>
    </location>
</feature>
<organism evidence="8 9">
    <name type="scientific">Digitaria exilis</name>
    <dbReference type="NCBI Taxonomy" id="1010633"/>
    <lineage>
        <taxon>Eukaryota</taxon>
        <taxon>Viridiplantae</taxon>
        <taxon>Streptophyta</taxon>
        <taxon>Embryophyta</taxon>
        <taxon>Tracheophyta</taxon>
        <taxon>Spermatophyta</taxon>
        <taxon>Magnoliopsida</taxon>
        <taxon>Liliopsida</taxon>
        <taxon>Poales</taxon>
        <taxon>Poaceae</taxon>
        <taxon>PACMAD clade</taxon>
        <taxon>Panicoideae</taxon>
        <taxon>Panicodae</taxon>
        <taxon>Paniceae</taxon>
        <taxon>Anthephorinae</taxon>
        <taxon>Digitaria</taxon>
    </lineage>
</organism>
<dbReference type="InterPro" id="IPR045185">
    <property type="entry name" value="PUB22/23/24-like"/>
</dbReference>
<dbReference type="PROSITE" id="PS51698">
    <property type="entry name" value="U_BOX"/>
    <property type="match status" value="1"/>
</dbReference>
<dbReference type="PANTHER" id="PTHR22849">
    <property type="entry name" value="WDSAM1 PROTEIN"/>
    <property type="match status" value="1"/>
</dbReference>
<comment type="caution">
    <text evidence="8">The sequence shown here is derived from an EMBL/GenBank/DDBJ whole genome shotgun (WGS) entry which is preliminary data.</text>
</comment>
<dbReference type="FunFam" id="3.30.40.10:FF:000442">
    <property type="entry name" value="RING-type E3 ubiquitin transferase"/>
    <property type="match status" value="1"/>
</dbReference>
<feature type="domain" description="U-box" evidence="7">
    <location>
        <begin position="305"/>
        <end position="379"/>
    </location>
</feature>
<feature type="region of interest" description="Disordered" evidence="6">
    <location>
        <begin position="171"/>
        <end position="192"/>
    </location>
</feature>
<comment type="function">
    <text evidence="5">Functions as an E3 ubiquitin ligase.</text>
</comment>